<dbReference type="InParanoid" id="A0A2G5EDY7"/>
<dbReference type="STRING" id="218851.A0A2G5EDY7"/>
<dbReference type="PANTHER" id="PTHR34132">
    <property type="entry name" value="EMB|CAB87627.1-RELATED"/>
    <property type="match status" value="1"/>
</dbReference>
<evidence type="ECO:0008006" key="4">
    <source>
        <dbReference type="Google" id="ProtNLM"/>
    </source>
</evidence>
<dbReference type="OrthoDB" id="1930127at2759"/>
<feature type="signal peptide" evidence="1">
    <location>
        <begin position="1"/>
        <end position="16"/>
    </location>
</feature>
<organism evidence="2 3">
    <name type="scientific">Aquilegia coerulea</name>
    <name type="common">Rocky mountain columbine</name>
    <dbReference type="NCBI Taxonomy" id="218851"/>
    <lineage>
        <taxon>Eukaryota</taxon>
        <taxon>Viridiplantae</taxon>
        <taxon>Streptophyta</taxon>
        <taxon>Embryophyta</taxon>
        <taxon>Tracheophyta</taxon>
        <taxon>Spermatophyta</taxon>
        <taxon>Magnoliopsida</taxon>
        <taxon>Ranunculales</taxon>
        <taxon>Ranunculaceae</taxon>
        <taxon>Thalictroideae</taxon>
        <taxon>Aquilegia</taxon>
    </lineage>
</organism>
<gene>
    <name evidence="2" type="ORF">AQUCO_00900517v1</name>
</gene>
<dbReference type="PANTHER" id="PTHR34132:SF2">
    <property type="entry name" value="EMB|CAB87627.1-RELATED"/>
    <property type="match status" value="1"/>
</dbReference>
<evidence type="ECO:0000313" key="3">
    <source>
        <dbReference type="Proteomes" id="UP000230069"/>
    </source>
</evidence>
<reference evidence="2 3" key="1">
    <citation type="submission" date="2017-09" db="EMBL/GenBank/DDBJ databases">
        <title>WGS assembly of Aquilegia coerulea Goldsmith.</title>
        <authorList>
            <person name="Hodges S."/>
            <person name="Kramer E."/>
            <person name="Nordborg M."/>
            <person name="Tomkins J."/>
            <person name="Borevitz J."/>
            <person name="Derieg N."/>
            <person name="Yan J."/>
            <person name="Mihaltcheva S."/>
            <person name="Hayes R.D."/>
            <person name="Rokhsar D."/>
        </authorList>
    </citation>
    <scope>NUCLEOTIDE SEQUENCE [LARGE SCALE GENOMIC DNA]</scope>
    <source>
        <strain evidence="3">cv. Goldsmith</strain>
    </source>
</reference>
<accession>A0A2G5EDY7</accession>
<evidence type="ECO:0000313" key="2">
    <source>
        <dbReference type="EMBL" id="PIA53995.1"/>
    </source>
</evidence>
<keyword evidence="3" id="KW-1185">Reference proteome</keyword>
<name>A0A2G5EDY7_AQUCA</name>
<feature type="chain" id="PRO_5013761092" description="Methyltransferase" evidence="1">
    <location>
        <begin position="17"/>
        <end position="87"/>
    </location>
</feature>
<protein>
    <recommendedName>
        <fullName evidence="4">Methyltransferase</fullName>
    </recommendedName>
</protein>
<dbReference type="Proteomes" id="UP000230069">
    <property type="component" value="Unassembled WGS sequence"/>
</dbReference>
<sequence length="87" mass="9952">MCPLRIILLFLSATLAGYFAWTTIRSSSNIDDVVSYDSTTAPPKKKQEYSFRQIVQDGFYGFVDMASGKYLWRNLKAINENEKEKAC</sequence>
<keyword evidence="1" id="KW-0732">Signal</keyword>
<dbReference type="FunCoup" id="A0A2G5EDY7">
    <property type="interactions" value="27"/>
</dbReference>
<evidence type="ECO:0000256" key="1">
    <source>
        <dbReference type="SAM" id="SignalP"/>
    </source>
</evidence>
<proteinExistence type="predicted"/>
<dbReference type="AlphaFoldDB" id="A0A2G5EDY7"/>
<dbReference type="EMBL" id="KZ305026">
    <property type="protein sequence ID" value="PIA53995.1"/>
    <property type="molecule type" value="Genomic_DNA"/>
</dbReference>